<accession>A0A9D1ID28</accession>
<dbReference type="PANTHER" id="PTHR47478:SF1">
    <property type="entry name" value="PYRIMIDINE 5'-NUCLEOTIDASE YJJG"/>
    <property type="match status" value="1"/>
</dbReference>
<dbReference type="Proteomes" id="UP000824072">
    <property type="component" value="Unassembled WGS sequence"/>
</dbReference>
<dbReference type="NCBIfam" id="TIGR01509">
    <property type="entry name" value="HAD-SF-IA-v3"/>
    <property type="match status" value="1"/>
</dbReference>
<dbReference type="EMBL" id="DVMU01000186">
    <property type="protein sequence ID" value="HIU34566.1"/>
    <property type="molecule type" value="Genomic_DNA"/>
</dbReference>
<dbReference type="AlphaFoldDB" id="A0A9D1ID28"/>
<comment type="caution">
    <text evidence="1">The sequence shown here is derived from an EMBL/GenBank/DDBJ whole genome shotgun (WGS) entry which is preliminary data.</text>
</comment>
<proteinExistence type="predicted"/>
<dbReference type="Gene3D" id="3.40.50.1000">
    <property type="entry name" value="HAD superfamily/HAD-like"/>
    <property type="match status" value="1"/>
</dbReference>
<dbReference type="NCBIfam" id="TIGR02254">
    <property type="entry name" value="YjjG_YfnB"/>
    <property type="match status" value="1"/>
</dbReference>
<dbReference type="InterPro" id="IPR052550">
    <property type="entry name" value="Pyrimidine_5'-ntase_YjjG"/>
</dbReference>
<dbReference type="SFLD" id="SFLDG01129">
    <property type="entry name" value="C1.5:_HAD__Beta-PGM__Phosphata"/>
    <property type="match status" value="1"/>
</dbReference>
<reference evidence="1" key="1">
    <citation type="submission" date="2020-10" db="EMBL/GenBank/DDBJ databases">
        <authorList>
            <person name="Gilroy R."/>
        </authorList>
    </citation>
    <scope>NUCLEOTIDE SEQUENCE</scope>
    <source>
        <strain evidence="1">ChiHcec3-11533</strain>
    </source>
</reference>
<dbReference type="InterPro" id="IPR023198">
    <property type="entry name" value="PGP-like_dom2"/>
</dbReference>
<dbReference type="Gene3D" id="1.10.150.240">
    <property type="entry name" value="Putative phosphatase, domain 2"/>
    <property type="match status" value="1"/>
</dbReference>
<name>A0A9D1ID28_9FIRM</name>
<protein>
    <submittedName>
        <fullName evidence="1">Noncanonical pyrimidine nucleotidase, YjjG family</fullName>
    </submittedName>
</protein>
<dbReference type="NCBIfam" id="TIGR01549">
    <property type="entry name" value="HAD-SF-IA-v1"/>
    <property type="match status" value="1"/>
</dbReference>
<dbReference type="InterPro" id="IPR036412">
    <property type="entry name" value="HAD-like_sf"/>
</dbReference>
<dbReference type="InterPro" id="IPR011951">
    <property type="entry name" value="HAD-SF_hydro_IA_YjjG/PynA"/>
</dbReference>
<dbReference type="Pfam" id="PF00702">
    <property type="entry name" value="Hydrolase"/>
    <property type="match status" value="1"/>
</dbReference>
<evidence type="ECO:0000313" key="1">
    <source>
        <dbReference type="EMBL" id="HIU34566.1"/>
    </source>
</evidence>
<dbReference type="InterPro" id="IPR006439">
    <property type="entry name" value="HAD-SF_hydro_IA"/>
</dbReference>
<dbReference type="SUPFAM" id="SSF56784">
    <property type="entry name" value="HAD-like"/>
    <property type="match status" value="1"/>
</dbReference>
<evidence type="ECO:0000313" key="2">
    <source>
        <dbReference type="Proteomes" id="UP000824072"/>
    </source>
</evidence>
<reference evidence="1" key="2">
    <citation type="journal article" date="2021" name="PeerJ">
        <title>Extensive microbial diversity within the chicken gut microbiome revealed by metagenomics and culture.</title>
        <authorList>
            <person name="Gilroy R."/>
            <person name="Ravi A."/>
            <person name="Getino M."/>
            <person name="Pursley I."/>
            <person name="Horton D.L."/>
            <person name="Alikhan N.F."/>
            <person name="Baker D."/>
            <person name="Gharbi K."/>
            <person name="Hall N."/>
            <person name="Watson M."/>
            <person name="Adriaenssens E.M."/>
            <person name="Foster-Nyarko E."/>
            <person name="Jarju S."/>
            <person name="Secka A."/>
            <person name="Antonio M."/>
            <person name="Oren A."/>
            <person name="Chaudhuri R.R."/>
            <person name="La Ragione R."/>
            <person name="Hildebrand F."/>
            <person name="Pallen M.J."/>
        </authorList>
    </citation>
    <scope>NUCLEOTIDE SEQUENCE</scope>
    <source>
        <strain evidence="1">ChiHcec3-11533</strain>
    </source>
</reference>
<dbReference type="InterPro" id="IPR023214">
    <property type="entry name" value="HAD_sf"/>
</dbReference>
<organism evidence="1 2">
    <name type="scientific">Candidatus Pullichristensenella excrementigallinarum</name>
    <dbReference type="NCBI Taxonomy" id="2840907"/>
    <lineage>
        <taxon>Bacteria</taxon>
        <taxon>Bacillati</taxon>
        <taxon>Bacillota</taxon>
        <taxon>Clostridia</taxon>
        <taxon>Candidatus Pullichristensenella</taxon>
    </lineage>
</organism>
<dbReference type="SFLD" id="SFLDS00003">
    <property type="entry name" value="Haloacid_Dehalogenase"/>
    <property type="match status" value="1"/>
</dbReference>
<sequence length="227" mass="25708">MKYDAILIDADDTLFDFRAAERAAIGDILTLLGIQDVEAPRIYHEINRACWEAFERGELTQKELRVQRFRRFLEHYGCDRDAAQIGERYTQSLSQQSFLLPGALETVREIAQKRPVVVVTNGISSVQRSRMDASPLKQYIHSMVVSGEIGVQKPDPRMLYEALSRLGNLPAERALMVGDSLTSDVLAANRAGVDACWYNPEQKPLREGFHVRYEIRDIRALTEIALG</sequence>
<gene>
    <name evidence="1" type="ORF">IAB02_08385</name>
</gene>
<dbReference type="GO" id="GO:0008253">
    <property type="term" value="F:5'-nucleotidase activity"/>
    <property type="evidence" value="ECO:0007669"/>
    <property type="project" value="InterPro"/>
</dbReference>
<dbReference type="PANTHER" id="PTHR47478">
    <property type="match status" value="1"/>
</dbReference>